<proteinExistence type="predicted"/>
<dbReference type="Proteomes" id="UP001377830">
    <property type="component" value="Chromosome"/>
</dbReference>
<dbReference type="InterPro" id="IPR000257">
    <property type="entry name" value="Uroporphyrinogen_deCOase"/>
</dbReference>
<gene>
    <name evidence="2" type="ORF">PEC302110_06970</name>
</gene>
<sequence length="330" mass="37108">MKPNERLQVALANGVPDSVPVGAWGHFYIQEINTVDFAATMVEFYHRYQWDFIKVHSRASYHVEGWGYTYRPSTDPSTLHHCLSSPISQPEDWATLRPLDVTCPPLAEQLAILRLIRRQIGPHVPIIMTVFLPLDVADKLVDRNTELLRQHLAIAPEFVCGALDAIATTFANLVRALVNEGVDGIYFSSKWANSRHLSSSDYLRWIKPYDLRVMNEAKNLWCNFLHLCESDIYLNDCLDYPAQVMHWDTMSGNNPSFAQVRQKMPSLVVSGGISPSLLAYGSADDVRRSVRDAIEQTQGRGFILAPGCSVPIGKTPQENLDALRQAAQCR</sequence>
<dbReference type="RefSeq" id="WP_261847178.1">
    <property type="nucleotide sequence ID" value="NZ_AP028908.1"/>
</dbReference>
<dbReference type="PANTHER" id="PTHR47099">
    <property type="entry name" value="METHYLCOBAMIDE:COM METHYLTRANSFERASE MTBA"/>
    <property type="match status" value="1"/>
</dbReference>
<evidence type="ECO:0000259" key="1">
    <source>
        <dbReference type="Pfam" id="PF01208"/>
    </source>
</evidence>
<dbReference type="PANTHER" id="PTHR47099:SF1">
    <property type="entry name" value="METHYLCOBAMIDE:COM METHYLTRANSFERASE MTBA"/>
    <property type="match status" value="1"/>
</dbReference>
<dbReference type="KEGG" id="parl:PEC302110_06970"/>
<accession>A0AAN0K911</accession>
<evidence type="ECO:0000313" key="3">
    <source>
        <dbReference type="Proteomes" id="UP001377830"/>
    </source>
</evidence>
<dbReference type="InterPro" id="IPR038071">
    <property type="entry name" value="UROD/MetE-like_sf"/>
</dbReference>
<dbReference type="GO" id="GO:0004853">
    <property type="term" value="F:uroporphyrinogen decarboxylase activity"/>
    <property type="evidence" value="ECO:0007669"/>
    <property type="project" value="InterPro"/>
</dbReference>
<evidence type="ECO:0000313" key="2">
    <source>
        <dbReference type="EMBL" id="BES83600.1"/>
    </source>
</evidence>
<dbReference type="GO" id="GO:0006779">
    <property type="term" value="P:porphyrin-containing compound biosynthetic process"/>
    <property type="evidence" value="ECO:0007669"/>
    <property type="project" value="InterPro"/>
</dbReference>
<name>A0AAN0K911_9GAMM</name>
<protein>
    <submittedName>
        <fullName evidence="2">Uroporphyrinogen decarboxylase family protein</fullName>
    </submittedName>
</protein>
<feature type="domain" description="Uroporphyrinogen decarboxylase (URO-D)" evidence="1">
    <location>
        <begin position="41"/>
        <end position="327"/>
    </location>
</feature>
<dbReference type="Pfam" id="PF01208">
    <property type="entry name" value="URO-D"/>
    <property type="match status" value="1"/>
</dbReference>
<dbReference type="AlphaFoldDB" id="A0AAN0K911"/>
<keyword evidence="3" id="KW-1185">Reference proteome</keyword>
<reference evidence="3" key="1">
    <citation type="journal article" date="2024" name="Int. J. Syst. Evol. Microbiol.">
        <title>Pectobacterium araliae sp. nov., a pathogen causing bacterial soft rot of Japanese angelica tree in Japan.</title>
        <authorList>
            <person name="Sawada H."/>
            <person name="Someya N."/>
            <person name="Morohoshi T."/>
            <person name="Ono M."/>
            <person name="Satou M."/>
        </authorList>
    </citation>
    <scope>NUCLEOTIDE SEQUENCE [LARGE SCALE GENOMIC DNA]</scope>
    <source>
        <strain evidence="3">MAFF 302110</strain>
    </source>
</reference>
<dbReference type="Gene3D" id="3.20.20.210">
    <property type="match status" value="1"/>
</dbReference>
<dbReference type="SUPFAM" id="SSF51726">
    <property type="entry name" value="UROD/MetE-like"/>
    <property type="match status" value="1"/>
</dbReference>
<dbReference type="EMBL" id="AP028908">
    <property type="protein sequence ID" value="BES83600.1"/>
    <property type="molecule type" value="Genomic_DNA"/>
</dbReference>
<dbReference type="InterPro" id="IPR052024">
    <property type="entry name" value="Methanogen_methyltrans"/>
</dbReference>
<organism evidence="2 3">
    <name type="scientific">Pectobacterium araliae</name>
    <dbReference type="NCBI Taxonomy" id="3073862"/>
    <lineage>
        <taxon>Bacteria</taxon>
        <taxon>Pseudomonadati</taxon>
        <taxon>Pseudomonadota</taxon>
        <taxon>Gammaproteobacteria</taxon>
        <taxon>Enterobacterales</taxon>
        <taxon>Pectobacteriaceae</taxon>
        <taxon>Pectobacterium</taxon>
    </lineage>
</organism>